<sequence>MVSNHFIARKLFYLYNGRSSVFTTSVLLTCYGLVVEIRLIENGVAVPKNNFTKMKRNGKITSARHSDCPMPHTTKQKHPLPTVSSVSKKCSAKLEGKVPAKSEASEPKEPCKHDKKQRKASKLPVYVGSNVRTAGIETTIDFKGLSLVDVHQKVDASVGVEPKKYMSRGTGTDNMFEPVLEDADLHRIHLSLEEEATYKFYEQTLAKLSGTDMHDTVKVIAQKMISDSVLKNYSYCGRRKKEPFNKYYNVTNVIVSSTVKSMKRVHKKDKRETEEETVKTRAEVHHYFTMEYIKKATKRFQSTNVDLLNLLKKSSNNLGLMMAKIYMGPVSLNKATLTTQSHAFVDDNEYLQRRGFLSEKMDQCLVVRGSEVCDVVRDNNNTTLVPNSSNRQVSLEDNASYSITHGDRRTTKKVCNFFTSEQAGTAASSTTIFQNHTITSQPSTSSDYLPAITSVEEADNYVLMNHGCNNNNTRNSPIVITETTEVLTEEEFERRLNDLGDNQTGCHHNYSTKRILSNDARGKMVLKSFDQNRKFSESDLLLLIDVILDYHFSENMNKLSNGEIDKIADRICKEFPNVDKKCFYIPSFNGSAPTGMLFQRYNYKLKKFRRQGLIPTSINSDFERKYGGDTSNALISGWDTVFAEPKVLFTLLKDKCCLKMLKAGRAPTADNIKHASNSLALHGLFIPTLRGAGDGSTFKPTIIDSQDSFLLLTTLNLVDDAIKERERKCASKRLNGHPFIVGICKIKTSASRSSDRRFTYFVWDVDEIESFQVVFDTAVYQCQDFLTAVDICFKIYSIFQIPYPESKNVWIFFDQSFYKTTIASTSKYSIITPSFTFVSLMKNNTAPEYIEYGCYEFKEQHYDLRLMDQIFLRINLCISRIKQQPLNFALNYTVINFVLWKILVNMVRCFICPTQFDDAGQLCQHMQNVHKIRGQNRYECTLCSGCFSESYLFKRHVEKCLLKLKKRGNERRHEQQKSDSRKLFWKEKLCMKRSEYRLNLWLNVPSAIHVKFTQIINVFLIGFLGVRSKNNTGNFIPDDGGVKLRHFEESIRESALKFTLEFSSDMILPRNFTYKIIEECKKILTVIVDGVETIFLPLLTQNSDKELAQGFSKICNSMFSGVETEHRLDENLKKAGLMGPLTKFPIGVYHETSENESYIINWPNLPNIWKTKTVAKLFSSKNTKIEPTISSRDPNLLELSDDENNEDISESEDRVKIAVGTFMPLQCQIKKFFEEKDVFATIMQNERKIRNENQLNHFINGSIWKSKLSAYNADQTVIPYYLYSDETQVNNALGTHCAKGLQSCVYYTFPTIPGKYASRLENIFVAMLFSAKDEDNFGSNSCYEKLVEELDKLARERIEILVDGVEKVIFFVLGVFLGDNKSLNKTFGFSSCSANCFCRICKLVASECQKRTVEDESMLRTEANYAEDVEKNTPFETGIQWYSIFNKIYLFHGVLRYNMSEIILYFTNNKFFTLKELNRRKKIFSYDYPDRGNKSKDIIKKEYFEAIENSSQWTNITNKEVFETKTLVINSVVLSVELFLPGNKMIDNKIELFEI</sequence>
<evidence type="ECO:0000313" key="4">
    <source>
        <dbReference type="Proteomes" id="UP001151699"/>
    </source>
</evidence>
<dbReference type="OrthoDB" id="7764862at2759"/>
<feature type="domain" description="C2H2-type" evidence="2">
    <location>
        <begin position="909"/>
        <end position="930"/>
    </location>
</feature>
<feature type="compositionally biased region" description="Basic and acidic residues" evidence="1">
    <location>
        <begin position="92"/>
        <end position="112"/>
    </location>
</feature>
<gene>
    <name evidence="3" type="ORF">Bhyg_07646</name>
</gene>
<dbReference type="PANTHER" id="PTHR34153:SF2">
    <property type="entry name" value="SI:CH211-262H13.3-RELATED"/>
    <property type="match status" value="1"/>
</dbReference>
<evidence type="ECO:0000313" key="3">
    <source>
        <dbReference type="EMBL" id="KAJ6642692.1"/>
    </source>
</evidence>
<name>A0A9Q0N3X5_9DIPT</name>
<protein>
    <recommendedName>
        <fullName evidence="2">C2H2-type domain-containing protein</fullName>
    </recommendedName>
</protein>
<organism evidence="3 4">
    <name type="scientific">Pseudolycoriella hygida</name>
    <dbReference type="NCBI Taxonomy" id="35572"/>
    <lineage>
        <taxon>Eukaryota</taxon>
        <taxon>Metazoa</taxon>
        <taxon>Ecdysozoa</taxon>
        <taxon>Arthropoda</taxon>
        <taxon>Hexapoda</taxon>
        <taxon>Insecta</taxon>
        <taxon>Pterygota</taxon>
        <taxon>Neoptera</taxon>
        <taxon>Endopterygota</taxon>
        <taxon>Diptera</taxon>
        <taxon>Nematocera</taxon>
        <taxon>Sciaroidea</taxon>
        <taxon>Sciaridae</taxon>
        <taxon>Pseudolycoriella</taxon>
    </lineage>
</organism>
<keyword evidence="4" id="KW-1185">Reference proteome</keyword>
<evidence type="ECO:0000259" key="2">
    <source>
        <dbReference type="PROSITE" id="PS00028"/>
    </source>
</evidence>
<dbReference type="PROSITE" id="PS00028">
    <property type="entry name" value="ZINC_FINGER_C2H2_1"/>
    <property type="match status" value="1"/>
</dbReference>
<proteinExistence type="predicted"/>
<feature type="non-terminal residue" evidence="3">
    <location>
        <position position="1"/>
    </location>
</feature>
<evidence type="ECO:0000256" key="1">
    <source>
        <dbReference type="SAM" id="MobiDB-lite"/>
    </source>
</evidence>
<dbReference type="Pfam" id="PF16064">
    <property type="entry name" value="DUF4806"/>
    <property type="match status" value="1"/>
</dbReference>
<accession>A0A9Q0N3X5</accession>
<reference evidence="3" key="1">
    <citation type="submission" date="2022-07" db="EMBL/GenBank/DDBJ databases">
        <authorList>
            <person name="Trinca V."/>
            <person name="Uliana J.V.C."/>
            <person name="Torres T.T."/>
            <person name="Ward R.J."/>
            <person name="Monesi N."/>
        </authorList>
    </citation>
    <scope>NUCLEOTIDE SEQUENCE</scope>
    <source>
        <strain evidence="3">HSMRA1968</strain>
        <tissue evidence="3">Whole embryos</tissue>
    </source>
</reference>
<dbReference type="InterPro" id="IPR032071">
    <property type="entry name" value="DUF4806"/>
</dbReference>
<feature type="region of interest" description="Disordered" evidence="1">
    <location>
        <begin position="61"/>
        <end position="119"/>
    </location>
</feature>
<dbReference type="SMART" id="SM00355">
    <property type="entry name" value="ZnF_C2H2"/>
    <property type="match status" value="2"/>
</dbReference>
<dbReference type="InterPro" id="IPR013087">
    <property type="entry name" value="Znf_C2H2_type"/>
</dbReference>
<dbReference type="EMBL" id="WJQU01000002">
    <property type="protein sequence ID" value="KAJ6642692.1"/>
    <property type="molecule type" value="Genomic_DNA"/>
</dbReference>
<dbReference type="Gene3D" id="3.30.160.60">
    <property type="entry name" value="Classic Zinc Finger"/>
    <property type="match status" value="1"/>
</dbReference>
<dbReference type="PANTHER" id="PTHR34153">
    <property type="entry name" value="SI:CH211-262H13.3-RELATED-RELATED"/>
    <property type="match status" value="1"/>
</dbReference>
<comment type="caution">
    <text evidence="3">The sequence shown here is derived from an EMBL/GenBank/DDBJ whole genome shotgun (WGS) entry which is preliminary data.</text>
</comment>
<dbReference type="Proteomes" id="UP001151699">
    <property type="component" value="Chromosome B"/>
</dbReference>